<reference evidence="1 2" key="1">
    <citation type="submission" date="2018-12" db="EMBL/GenBank/DDBJ databases">
        <authorList>
            <consortium name="Pathogen Informatics"/>
        </authorList>
    </citation>
    <scope>NUCLEOTIDE SEQUENCE [LARGE SCALE GENOMIC DNA]</scope>
    <source>
        <strain evidence="1 2">NCTC13098</strain>
    </source>
</reference>
<sequence>MGQITARQLGAMDGIRFGLVNSCEVGSTGIARPFDNAICYRNIVEFIKAPKIYLSGCGIFTMSEDVKGTNAAAQRQMSARSVIKKAPGVNPPGA</sequence>
<name>A0A3P8KCC2_RAOTE</name>
<dbReference type="Proteomes" id="UP000274346">
    <property type="component" value="Chromosome"/>
</dbReference>
<dbReference type="EMBL" id="LR131271">
    <property type="protein sequence ID" value="VDR26385.1"/>
    <property type="molecule type" value="Genomic_DNA"/>
</dbReference>
<protein>
    <submittedName>
        <fullName evidence="1">Uncharacterized protein</fullName>
    </submittedName>
</protein>
<organism evidence="1 2">
    <name type="scientific">Raoultella terrigena</name>
    <name type="common">Klebsiella terrigena</name>
    <dbReference type="NCBI Taxonomy" id="577"/>
    <lineage>
        <taxon>Bacteria</taxon>
        <taxon>Pseudomonadati</taxon>
        <taxon>Pseudomonadota</taxon>
        <taxon>Gammaproteobacteria</taxon>
        <taxon>Enterobacterales</taxon>
        <taxon>Enterobacteriaceae</taxon>
        <taxon>Klebsiella/Raoultella group</taxon>
        <taxon>Raoultella</taxon>
    </lineage>
</organism>
<evidence type="ECO:0000313" key="1">
    <source>
        <dbReference type="EMBL" id="VDR26385.1"/>
    </source>
</evidence>
<dbReference type="AlphaFoldDB" id="A0A3P8KCC2"/>
<accession>A0A3P8KCC2</accession>
<gene>
    <name evidence="1" type="ORF">NCTC13098_02732</name>
</gene>
<proteinExistence type="predicted"/>
<dbReference type="KEGG" id="rtg:NCTC13098_02732"/>
<evidence type="ECO:0000313" key="2">
    <source>
        <dbReference type="Proteomes" id="UP000274346"/>
    </source>
</evidence>